<keyword evidence="3" id="KW-1185">Reference proteome</keyword>
<sequence>MATSDCDVCSYLATCKTSCGFLAFRAGLARVKINALKAACEHQIGPKSVFGMQVRDQFIDLLWESCLAAQRKQVPVVTTTIPKRVNVTTMQLSEPSFKKKKTEMGPVDVTVTMGDIQVVSSPFEKETTATHLVLSNLEKEAERLRADNQRFVENFQQLVEKQEQLENKYAELALHVKRLQSQQNVYDRLVCTVYDKQQSFNKKPN</sequence>
<feature type="coiled-coil region" evidence="1">
    <location>
        <begin position="134"/>
        <end position="182"/>
    </location>
</feature>
<name>A0A0P1AXF9_PLAHL</name>
<accession>A0A0P1AXF9</accession>
<dbReference type="RefSeq" id="XP_024583317.1">
    <property type="nucleotide sequence ID" value="XM_024717860.1"/>
</dbReference>
<dbReference type="GeneID" id="36398672"/>
<keyword evidence="1" id="KW-0175">Coiled coil</keyword>
<dbReference type="AlphaFoldDB" id="A0A0P1AXF9"/>
<dbReference type="EMBL" id="CCYD01002371">
    <property type="protein sequence ID" value="CEG46948.1"/>
    <property type="molecule type" value="Genomic_DNA"/>
</dbReference>
<evidence type="ECO:0000313" key="2">
    <source>
        <dbReference type="EMBL" id="CEG46948.1"/>
    </source>
</evidence>
<organism evidence="2 3">
    <name type="scientific">Plasmopara halstedii</name>
    <name type="common">Downy mildew of sunflower</name>
    <dbReference type="NCBI Taxonomy" id="4781"/>
    <lineage>
        <taxon>Eukaryota</taxon>
        <taxon>Sar</taxon>
        <taxon>Stramenopiles</taxon>
        <taxon>Oomycota</taxon>
        <taxon>Peronosporomycetes</taxon>
        <taxon>Peronosporales</taxon>
        <taxon>Peronosporaceae</taxon>
        <taxon>Plasmopara</taxon>
    </lineage>
</organism>
<evidence type="ECO:0000313" key="3">
    <source>
        <dbReference type="Proteomes" id="UP000054928"/>
    </source>
</evidence>
<proteinExistence type="predicted"/>
<reference evidence="3" key="1">
    <citation type="submission" date="2014-09" db="EMBL/GenBank/DDBJ databases">
        <authorList>
            <person name="Sharma Rahul"/>
            <person name="Thines Marco"/>
        </authorList>
    </citation>
    <scope>NUCLEOTIDE SEQUENCE [LARGE SCALE GENOMIC DNA]</scope>
</reference>
<dbReference type="Proteomes" id="UP000054928">
    <property type="component" value="Unassembled WGS sequence"/>
</dbReference>
<dbReference type="OrthoDB" id="118996at2759"/>
<protein>
    <submittedName>
        <fullName evidence="2">Uncharacterized protein</fullName>
    </submittedName>
</protein>
<evidence type="ECO:0000256" key="1">
    <source>
        <dbReference type="SAM" id="Coils"/>
    </source>
</evidence>